<feature type="transmembrane region" description="Helical" evidence="1">
    <location>
        <begin position="51"/>
        <end position="71"/>
    </location>
</feature>
<sequence length="251" mass="26244">MTTERTAPRRPVRMFRRVVVTVIIASFGLAALGGIIVLLGGSLGPEAGRVVGTTAVVGAFSVAVLCCAALVGRRAQIFGMIGAAIAVLAAIGVVWMTWYDGDYGDLWVALSRLVWTGVALSAAFAFASLLLLLADRQQAVVRIGLGVTLLLFAVVLAMTVYVIWWSDTIEGDAFGRFLGVFAILAALGAVIVPVISLLLRAPRPRASLSDASSARLEAEAARRGMTPDAFVELLLAPRGTPVTGNDPVDPA</sequence>
<dbReference type="Proteomes" id="UP000199009">
    <property type="component" value="Chromosome I"/>
</dbReference>
<dbReference type="RefSeq" id="WP_091491739.1">
    <property type="nucleotide sequence ID" value="NZ_LT629692.1"/>
</dbReference>
<keyword evidence="1" id="KW-0472">Membrane</keyword>
<feature type="transmembrane region" description="Helical" evidence="1">
    <location>
        <begin position="18"/>
        <end position="39"/>
    </location>
</feature>
<dbReference type="OrthoDB" id="4803806at2"/>
<feature type="transmembrane region" description="Helical" evidence="1">
    <location>
        <begin position="113"/>
        <end position="133"/>
    </location>
</feature>
<organism evidence="2 3">
    <name type="scientific">Microbacterium pygmaeum</name>
    <dbReference type="NCBI Taxonomy" id="370764"/>
    <lineage>
        <taxon>Bacteria</taxon>
        <taxon>Bacillati</taxon>
        <taxon>Actinomycetota</taxon>
        <taxon>Actinomycetes</taxon>
        <taxon>Micrococcales</taxon>
        <taxon>Microbacteriaceae</taxon>
        <taxon>Microbacterium</taxon>
    </lineage>
</organism>
<proteinExistence type="predicted"/>
<gene>
    <name evidence="2" type="ORF">SAMN04489810_2975</name>
</gene>
<dbReference type="STRING" id="370764.SAMN04489810_2975"/>
<keyword evidence="1" id="KW-1133">Transmembrane helix</keyword>
<dbReference type="AlphaFoldDB" id="A0A1G8C5D3"/>
<feature type="transmembrane region" description="Helical" evidence="1">
    <location>
        <begin position="145"/>
        <end position="165"/>
    </location>
</feature>
<evidence type="ECO:0000313" key="3">
    <source>
        <dbReference type="Proteomes" id="UP000199009"/>
    </source>
</evidence>
<feature type="transmembrane region" description="Helical" evidence="1">
    <location>
        <begin position="177"/>
        <end position="199"/>
    </location>
</feature>
<name>A0A1G8C5D3_9MICO</name>
<protein>
    <submittedName>
        <fullName evidence="2">Uncharacterized protein</fullName>
    </submittedName>
</protein>
<dbReference type="EMBL" id="LT629692">
    <property type="protein sequence ID" value="SDH40120.1"/>
    <property type="molecule type" value="Genomic_DNA"/>
</dbReference>
<keyword evidence="1" id="KW-0812">Transmembrane</keyword>
<evidence type="ECO:0000256" key="1">
    <source>
        <dbReference type="SAM" id="Phobius"/>
    </source>
</evidence>
<reference evidence="2 3" key="1">
    <citation type="submission" date="2016-10" db="EMBL/GenBank/DDBJ databases">
        <authorList>
            <person name="de Groot N.N."/>
        </authorList>
    </citation>
    <scope>NUCLEOTIDE SEQUENCE [LARGE SCALE GENOMIC DNA]</scope>
    <source>
        <strain evidence="2 3">DSM 23142</strain>
    </source>
</reference>
<accession>A0A1G8C5D3</accession>
<feature type="transmembrane region" description="Helical" evidence="1">
    <location>
        <begin position="78"/>
        <end position="98"/>
    </location>
</feature>
<keyword evidence="3" id="KW-1185">Reference proteome</keyword>
<evidence type="ECO:0000313" key="2">
    <source>
        <dbReference type="EMBL" id="SDH40120.1"/>
    </source>
</evidence>